<protein>
    <recommendedName>
        <fullName evidence="1">2-hydroxychromene-2-carboxylate isomerase</fullName>
        <ecNumber evidence="1">5.99.1.4</ecNumber>
    </recommendedName>
</protein>
<dbReference type="CDD" id="cd03022">
    <property type="entry name" value="DsbA_HCCA_Iso"/>
    <property type="match status" value="1"/>
</dbReference>
<organism evidence="4 5">
    <name type="scientific">Salipiger aestuarii</name>
    <dbReference type="NCBI Taxonomy" id="568098"/>
    <lineage>
        <taxon>Bacteria</taxon>
        <taxon>Pseudomonadati</taxon>
        <taxon>Pseudomonadota</taxon>
        <taxon>Alphaproteobacteria</taxon>
        <taxon>Rhodobacterales</taxon>
        <taxon>Roseobacteraceae</taxon>
        <taxon>Salipiger</taxon>
    </lineage>
</organism>
<dbReference type="EC" id="5.99.1.4" evidence="1"/>
<keyword evidence="5" id="KW-1185">Reference proteome</keyword>
<dbReference type="InterPro" id="IPR036249">
    <property type="entry name" value="Thioredoxin-like_sf"/>
</dbReference>
<proteinExistence type="inferred from homology"/>
<evidence type="ECO:0000256" key="2">
    <source>
        <dbReference type="PIRSR" id="PIRSR006386-1"/>
    </source>
</evidence>
<dbReference type="GO" id="GO:0018845">
    <property type="term" value="F:2-hydroxychromene-2-carboxylate isomerase activity"/>
    <property type="evidence" value="ECO:0007669"/>
    <property type="project" value="UniProtKB-UniRule"/>
</dbReference>
<reference evidence="4 5" key="1">
    <citation type="submission" date="2018-06" db="EMBL/GenBank/DDBJ databases">
        <title>Genomic Encyclopedia of Archaeal and Bacterial Type Strains, Phase II (KMG-II): from individual species to whole genera.</title>
        <authorList>
            <person name="Goeker M."/>
        </authorList>
    </citation>
    <scope>NUCLEOTIDE SEQUENCE [LARGE SCALE GENOMIC DNA]</scope>
    <source>
        <strain evidence="4 5">DSM 22011</strain>
    </source>
</reference>
<dbReference type="InterPro" id="IPR014440">
    <property type="entry name" value="HCCAis_GSTk"/>
</dbReference>
<dbReference type="GO" id="GO:1901170">
    <property type="term" value="P:naphthalene catabolic process"/>
    <property type="evidence" value="ECO:0007669"/>
    <property type="project" value="InterPro"/>
</dbReference>
<evidence type="ECO:0000313" key="4">
    <source>
        <dbReference type="EMBL" id="RAK18498.1"/>
    </source>
</evidence>
<sequence>MRKLDFYFDFMSPFAYLAFQKLPEVVQDHGISIVLHPVDLPRLKVLAGNTGPANVSIPIKIAYLREDLDRWALRYGVPLAFPASLKSAQANAAAVRVIETVSAEQSQRFVKLVWDEIWGRGGDPEDPGIIERASAEIGADPAPLLNFARSGDAATRLESLTQQASEAGVFGAPTMVLGDKMWWGNDRLDFLAEALKSGV</sequence>
<dbReference type="Pfam" id="PF01323">
    <property type="entry name" value="DSBA"/>
    <property type="match status" value="1"/>
</dbReference>
<dbReference type="GO" id="GO:0004602">
    <property type="term" value="F:glutathione peroxidase activity"/>
    <property type="evidence" value="ECO:0007669"/>
    <property type="project" value="TreeGrafter"/>
</dbReference>
<evidence type="ECO:0000259" key="3">
    <source>
        <dbReference type="Pfam" id="PF01323"/>
    </source>
</evidence>
<dbReference type="GO" id="GO:0006749">
    <property type="term" value="P:glutathione metabolic process"/>
    <property type="evidence" value="ECO:0007669"/>
    <property type="project" value="TreeGrafter"/>
</dbReference>
<comment type="caution">
    <text evidence="4">The sequence shown here is derived from an EMBL/GenBank/DDBJ whole genome shotgun (WGS) entry which is preliminary data.</text>
</comment>
<dbReference type="InterPro" id="IPR001853">
    <property type="entry name" value="DSBA-like_thioredoxin_dom"/>
</dbReference>
<dbReference type="Gene3D" id="3.40.30.10">
    <property type="entry name" value="Glutaredoxin"/>
    <property type="match status" value="1"/>
</dbReference>
<evidence type="ECO:0000313" key="5">
    <source>
        <dbReference type="Proteomes" id="UP000249165"/>
    </source>
</evidence>
<dbReference type="PANTHER" id="PTHR42943">
    <property type="entry name" value="GLUTATHIONE S-TRANSFERASE KAPPA"/>
    <property type="match status" value="1"/>
</dbReference>
<dbReference type="OrthoDB" id="5244108at2"/>
<accession>A0A327YBJ3</accession>
<dbReference type="PIRSF" id="PIRSF006386">
    <property type="entry name" value="HCCAis_GSTk"/>
    <property type="match status" value="1"/>
</dbReference>
<dbReference type="Proteomes" id="UP000249165">
    <property type="component" value="Unassembled WGS sequence"/>
</dbReference>
<dbReference type="EMBL" id="QLMG01000012">
    <property type="protein sequence ID" value="RAK18498.1"/>
    <property type="molecule type" value="Genomic_DNA"/>
</dbReference>
<dbReference type="InterPro" id="IPR044087">
    <property type="entry name" value="NahD-like"/>
</dbReference>
<comment type="similarity">
    <text evidence="1">Belongs to the GST superfamily. NadH family.</text>
</comment>
<evidence type="ECO:0000256" key="1">
    <source>
        <dbReference type="PIRNR" id="PIRNR006386"/>
    </source>
</evidence>
<feature type="active site" description="Nucleophile" evidence="2">
    <location>
        <position position="12"/>
    </location>
</feature>
<comment type="catalytic activity">
    <reaction evidence="1">
        <text>2-hydroxychromene-2-carboxylate = (3E)-4-(2-hydroxyphenyl)-2-oxobut-3-enoate</text>
        <dbReference type="Rhea" id="RHEA:27401"/>
        <dbReference type="ChEBI" id="CHEBI:59350"/>
        <dbReference type="ChEBI" id="CHEBI:59353"/>
        <dbReference type="EC" id="5.99.1.4"/>
    </reaction>
</comment>
<dbReference type="InterPro" id="IPR051924">
    <property type="entry name" value="GST_Kappa/NadH"/>
</dbReference>
<keyword evidence="1 4" id="KW-0413">Isomerase</keyword>
<dbReference type="SUPFAM" id="SSF52833">
    <property type="entry name" value="Thioredoxin-like"/>
    <property type="match status" value="1"/>
</dbReference>
<dbReference type="RefSeq" id="WP_111550192.1">
    <property type="nucleotide sequence ID" value="NZ_LIQE01000052.1"/>
</dbReference>
<dbReference type="GO" id="GO:0004364">
    <property type="term" value="F:glutathione transferase activity"/>
    <property type="evidence" value="ECO:0007669"/>
    <property type="project" value="TreeGrafter"/>
</dbReference>
<feature type="domain" description="DSBA-like thioredoxin" evidence="3">
    <location>
        <begin position="4"/>
        <end position="196"/>
    </location>
</feature>
<dbReference type="PANTHER" id="PTHR42943:SF2">
    <property type="entry name" value="GLUTATHIONE S-TRANSFERASE KAPPA 1"/>
    <property type="match status" value="1"/>
</dbReference>
<dbReference type="AlphaFoldDB" id="A0A327YBJ3"/>
<gene>
    <name evidence="4" type="ORF">ATI53_10123</name>
</gene>
<name>A0A327YBJ3_9RHOB</name>